<organism evidence="3 4">
    <name type="scientific">Stieleria magnilauensis</name>
    <dbReference type="NCBI Taxonomy" id="2527963"/>
    <lineage>
        <taxon>Bacteria</taxon>
        <taxon>Pseudomonadati</taxon>
        <taxon>Planctomycetota</taxon>
        <taxon>Planctomycetia</taxon>
        <taxon>Pirellulales</taxon>
        <taxon>Pirellulaceae</taxon>
        <taxon>Stieleria</taxon>
    </lineage>
</organism>
<dbReference type="RefSeq" id="WP_145209002.1">
    <property type="nucleotide sequence ID" value="NZ_CP036432.1"/>
</dbReference>
<dbReference type="Pfam" id="PF01757">
    <property type="entry name" value="Acyl_transf_3"/>
    <property type="match status" value="1"/>
</dbReference>
<feature type="transmembrane region" description="Helical" evidence="1">
    <location>
        <begin position="146"/>
        <end position="164"/>
    </location>
</feature>
<feature type="transmembrane region" description="Helical" evidence="1">
    <location>
        <begin position="121"/>
        <end position="139"/>
    </location>
</feature>
<keyword evidence="1" id="KW-1133">Transmembrane helix</keyword>
<feature type="transmembrane region" description="Helical" evidence="1">
    <location>
        <begin position="170"/>
        <end position="189"/>
    </location>
</feature>
<evidence type="ECO:0000313" key="4">
    <source>
        <dbReference type="Proteomes" id="UP000318081"/>
    </source>
</evidence>
<feature type="transmembrane region" description="Helical" evidence="1">
    <location>
        <begin position="297"/>
        <end position="315"/>
    </location>
</feature>
<gene>
    <name evidence="3" type="ORF">TBK1r_18190</name>
</gene>
<feature type="transmembrane region" description="Helical" evidence="1">
    <location>
        <begin position="335"/>
        <end position="356"/>
    </location>
</feature>
<reference evidence="3 4" key="1">
    <citation type="submission" date="2019-02" db="EMBL/GenBank/DDBJ databases">
        <title>Deep-cultivation of Planctomycetes and their phenomic and genomic characterization uncovers novel biology.</title>
        <authorList>
            <person name="Wiegand S."/>
            <person name="Jogler M."/>
            <person name="Boedeker C."/>
            <person name="Pinto D."/>
            <person name="Vollmers J."/>
            <person name="Rivas-Marin E."/>
            <person name="Kohn T."/>
            <person name="Peeters S.H."/>
            <person name="Heuer A."/>
            <person name="Rast P."/>
            <person name="Oberbeckmann S."/>
            <person name="Bunk B."/>
            <person name="Jeske O."/>
            <person name="Meyerdierks A."/>
            <person name="Storesund J.E."/>
            <person name="Kallscheuer N."/>
            <person name="Luecker S."/>
            <person name="Lage O.M."/>
            <person name="Pohl T."/>
            <person name="Merkel B.J."/>
            <person name="Hornburger P."/>
            <person name="Mueller R.-W."/>
            <person name="Bruemmer F."/>
            <person name="Labrenz M."/>
            <person name="Spormann A.M."/>
            <person name="Op den Camp H."/>
            <person name="Overmann J."/>
            <person name="Amann R."/>
            <person name="Jetten M.S.M."/>
            <person name="Mascher T."/>
            <person name="Medema M.H."/>
            <person name="Devos D.P."/>
            <person name="Kaster A.-K."/>
            <person name="Ovreas L."/>
            <person name="Rohde M."/>
            <person name="Galperin M.Y."/>
            <person name="Jogler C."/>
        </authorList>
    </citation>
    <scope>NUCLEOTIDE SEQUENCE [LARGE SCALE GENOMIC DNA]</scope>
    <source>
        <strain evidence="3 4">TBK1r</strain>
    </source>
</reference>
<keyword evidence="3" id="KW-0012">Acyltransferase</keyword>
<sequence>MQIPYQPWIDWLKVLGMAVIIFGHSGGDDLIPMIFNPINPKQLGVCLFVFATAFTLANETRRPLQVVYNRFFEVFVLGVLLAMFVSVVQWFRIGDINASNYLPFVFGLNVFWENAFPANPTTWYVGTYLHLLVAWAVALRFLPARWFILAGLLLIEVTVRSAFIHQANDFNAYMVFTSWLSVFFVGTYFGRLAGETRTADSLKASAQGTAAENAKPRSPVSPATRRIGIALAFAAMMFGWLAMVQGLGITKSNPFGRIAVGDDVTTSLVTSLAVSVEYLVYTLLLYGFFVGIPANRFVRFLSQNTLFVFLAHMPFRDVVTPYYYSLSAGGWTRQLANFFVLFVLLACISHVIRHILSLAKLRRHVGNWLFGQHHVKASAE</sequence>
<dbReference type="Proteomes" id="UP000318081">
    <property type="component" value="Chromosome"/>
</dbReference>
<feature type="transmembrane region" description="Helical" evidence="1">
    <location>
        <begin position="227"/>
        <end position="248"/>
    </location>
</feature>
<feature type="transmembrane region" description="Helical" evidence="1">
    <location>
        <begin position="268"/>
        <end position="290"/>
    </location>
</feature>
<name>A0ABX5XMA2_9BACT</name>
<keyword evidence="1" id="KW-0812">Transmembrane</keyword>
<keyword evidence="1" id="KW-0472">Membrane</keyword>
<feature type="transmembrane region" description="Helical" evidence="1">
    <location>
        <begin position="42"/>
        <end position="59"/>
    </location>
</feature>
<keyword evidence="4" id="KW-1185">Reference proteome</keyword>
<keyword evidence="3" id="KW-0808">Transferase</keyword>
<dbReference type="InterPro" id="IPR002656">
    <property type="entry name" value="Acyl_transf_3_dom"/>
</dbReference>
<dbReference type="GO" id="GO:0016746">
    <property type="term" value="F:acyltransferase activity"/>
    <property type="evidence" value="ECO:0007669"/>
    <property type="project" value="UniProtKB-KW"/>
</dbReference>
<feature type="domain" description="Acyltransferase 3" evidence="2">
    <location>
        <begin position="7"/>
        <end position="347"/>
    </location>
</feature>
<evidence type="ECO:0000256" key="1">
    <source>
        <dbReference type="SAM" id="Phobius"/>
    </source>
</evidence>
<protein>
    <submittedName>
        <fullName evidence="3">Acyltransferase family protein</fullName>
    </submittedName>
</protein>
<proteinExistence type="predicted"/>
<evidence type="ECO:0000313" key="3">
    <source>
        <dbReference type="EMBL" id="QDV82887.1"/>
    </source>
</evidence>
<dbReference type="EMBL" id="CP036432">
    <property type="protein sequence ID" value="QDV82887.1"/>
    <property type="molecule type" value="Genomic_DNA"/>
</dbReference>
<feature type="transmembrane region" description="Helical" evidence="1">
    <location>
        <begin position="71"/>
        <end position="91"/>
    </location>
</feature>
<accession>A0ABX5XMA2</accession>
<evidence type="ECO:0000259" key="2">
    <source>
        <dbReference type="Pfam" id="PF01757"/>
    </source>
</evidence>